<dbReference type="Pfam" id="PF13366">
    <property type="entry name" value="PDDEXK_3"/>
    <property type="match status" value="1"/>
</dbReference>
<dbReference type="Proteomes" id="UP000231333">
    <property type="component" value="Unassembled WGS sequence"/>
</dbReference>
<organism evidence="1 2">
    <name type="scientific">Candidatus Zambryskibacteria bacterium CG10_big_fil_rev_8_21_14_0_10_42_12</name>
    <dbReference type="NCBI Taxonomy" id="1975115"/>
    <lineage>
        <taxon>Bacteria</taxon>
        <taxon>Candidatus Zambryskiibacteriota</taxon>
    </lineage>
</organism>
<proteinExistence type="predicted"/>
<evidence type="ECO:0000313" key="1">
    <source>
        <dbReference type="EMBL" id="PIR38174.1"/>
    </source>
</evidence>
<sequence>MTTNRNVSKEMEKVIYPQLSYSLTGILFKVHNELGQYAREKQYGDLLESYLKEACISYKRELNLGDSGNILDFVIDNKIILELKAVRVITGESFRQVQNYLQQSHLKLGILVNFRAKYLKPARVLRIDGLHHL</sequence>
<dbReference type="AlphaFoldDB" id="A0A2H0QWJ5"/>
<protein>
    <submittedName>
        <fullName evidence="1">GxxExxY protein</fullName>
    </submittedName>
</protein>
<reference evidence="1 2" key="1">
    <citation type="submission" date="2017-09" db="EMBL/GenBank/DDBJ databases">
        <title>Depth-based differentiation of microbial function through sediment-hosted aquifers and enrichment of novel symbionts in the deep terrestrial subsurface.</title>
        <authorList>
            <person name="Probst A.J."/>
            <person name="Ladd B."/>
            <person name="Jarett J.K."/>
            <person name="Geller-Mcgrath D.E."/>
            <person name="Sieber C.M."/>
            <person name="Emerson J.B."/>
            <person name="Anantharaman K."/>
            <person name="Thomas B.C."/>
            <person name="Malmstrom R."/>
            <person name="Stieglmeier M."/>
            <person name="Klingl A."/>
            <person name="Woyke T."/>
            <person name="Ryan C.M."/>
            <person name="Banfield J.F."/>
        </authorList>
    </citation>
    <scope>NUCLEOTIDE SEQUENCE [LARGE SCALE GENOMIC DNA]</scope>
    <source>
        <strain evidence="1">CG10_big_fil_rev_8_21_14_0_10_42_12</strain>
    </source>
</reference>
<dbReference type="EMBL" id="PCXL01000011">
    <property type="protein sequence ID" value="PIR38174.1"/>
    <property type="molecule type" value="Genomic_DNA"/>
</dbReference>
<evidence type="ECO:0000313" key="2">
    <source>
        <dbReference type="Proteomes" id="UP000231333"/>
    </source>
</evidence>
<dbReference type="InterPro" id="IPR026350">
    <property type="entry name" value="GxxExxY"/>
</dbReference>
<dbReference type="NCBIfam" id="TIGR04256">
    <property type="entry name" value="GxxExxY"/>
    <property type="match status" value="1"/>
</dbReference>
<gene>
    <name evidence="1" type="ORF">COV34_00970</name>
</gene>
<comment type="caution">
    <text evidence="1">The sequence shown here is derived from an EMBL/GenBank/DDBJ whole genome shotgun (WGS) entry which is preliminary data.</text>
</comment>
<accession>A0A2H0QWJ5</accession>
<name>A0A2H0QWJ5_9BACT</name>